<dbReference type="PROSITE" id="PS00211">
    <property type="entry name" value="ABC_TRANSPORTER_1"/>
    <property type="match status" value="2"/>
</dbReference>
<evidence type="ECO:0000259" key="11">
    <source>
        <dbReference type="PROSITE" id="PS50893"/>
    </source>
</evidence>
<dbReference type="SUPFAM" id="SSF52540">
    <property type="entry name" value="P-loop containing nucleoside triphosphate hydrolases"/>
    <property type="match status" value="2"/>
</dbReference>
<keyword evidence="9" id="KW-1278">Translocase</keyword>
<evidence type="ECO:0000256" key="2">
    <source>
        <dbReference type="ARBA" id="ARBA00004533"/>
    </source>
</evidence>
<keyword evidence="7" id="KW-0547">Nucleotide-binding</keyword>
<dbReference type="SMART" id="SM00382">
    <property type="entry name" value="AAA"/>
    <property type="match status" value="2"/>
</dbReference>
<keyword evidence="10" id="KW-0472">Membrane</keyword>
<dbReference type="InterPro" id="IPR027417">
    <property type="entry name" value="P-loop_NTPase"/>
</dbReference>
<dbReference type="Pfam" id="PF00005">
    <property type="entry name" value="ABC_tran"/>
    <property type="match status" value="2"/>
</dbReference>
<gene>
    <name evidence="12" type="ORF">CHM34_11945</name>
</gene>
<keyword evidence="4" id="KW-1003">Cell membrane</keyword>
<dbReference type="PROSITE" id="PS50893">
    <property type="entry name" value="ABC_TRANSPORTER_2"/>
    <property type="match status" value="2"/>
</dbReference>
<proteinExistence type="predicted"/>
<dbReference type="PANTHER" id="PTHR43790:SF3">
    <property type="entry name" value="D-ALLOSE IMPORT ATP-BINDING PROTEIN ALSA-RELATED"/>
    <property type="match status" value="1"/>
</dbReference>
<sequence>MTEPLLEMKGISKAFAGVRVLKEVSFTLAPGEVHALMGENGAGKSTLIKILGGIYAKDEGRIWVDGRERTIRSPREATQLGIAIIHQELPVVPQLTVMENMFLGREFTYKWRSIRWNRMREESQKYLSQLGVRIDPDQKVGELSVGQQQMVEIAKVLSLQAKVLVLDEPTAALTNREIESLFEVVESLKRHGVGMIYISHRMEEVFRISDRMTVLRDGTFVGTRETGSTDMDQLVQMMVGREIRERFPRRSLRMGGERLQVEGMTRKEKVSDISFTIRGGEILGLAGLMGAGRTEVADLLFGVERLDAGRVSIDGWPVTIRRPIDAIRAGIAYVTENRKEQGLVLSRSVKENLSLPNLGALTSFGILRRGVEKRMTEAQVKQLSVRAADSDQEVGTLSGGNQQKVVIGKWLAARPKVLILDEPTRGVDIGAKAEIYRLMNRLAEEGMAILLISSDLPEVLEMSDRVLVMHEGRISGVFDRDEATQEKVMIAASGGGKLAD</sequence>
<dbReference type="RefSeq" id="WP_094264851.1">
    <property type="nucleotide sequence ID" value="NZ_NOWF01000007.1"/>
</dbReference>
<evidence type="ECO:0000256" key="7">
    <source>
        <dbReference type="ARBA" id="ARBA00022741"/>
    </source>
</evidence>
<keyword evidence="3" id="KW-0813">Transport</keyword>
<evidence type="ECO:0000313" key="13">
    <source>
        <dbReference type="Proteomes" id="UP000215459"/>
    </source>
</evidence>
<dbReference type="CDD" id="cd03215">
    <property type="entry name" value="ABC_Carb_Monos_II"/>
    <property type="match status" value="1"/>
</dbReference>
<name>A0A235B476_9BACL</name>
<dbReference type="Gene3D" id="3.40.50.300">
    <property type="entry name" value="P-loop containing nucleotide triphosphate hydrolases"/>
    <property type="match status" value="2"/>
</dbReference>
<dbReference type="InterPro" id="IPR003439">
    <property type="entry name" value="ABC_transporter-like_ATP-bd"/>
</dbReference>
<dbReference type="AlphaFoldDB" id="A0A235B476"/>
<dbReference type="InterPro" id="IPR050107">
    <property type="entry name" value="ABC_carbohydrate_import_ATPase"/>
</dbReference>
<reference evidence="12 13" key="1">
    <citation type="submission" date="2017-07" db="EMBL/GenBank/DDBJ databases">
        <title>The genome sequence of Paludifilum halophilum highlights mechanisms for microbial adaptation to high salt environemnts.</title>
        <authorList>
            <person name="Belbahri L."/>
        </authorList>
    </citation>
    <scope>NUCLEOTIDE SEQUENCE [LARGE SCALE GENOMIC DNA]</scope>
    <source>
        <strain evidence="12 13">DSM 102817</strain>
    </source>
</reference>
<comment type="caution">
    <text evidence="12">The sequence shown here is derived from an EMBL/GenBank/DDBJ whole genome shotgun (WGS) entry which is preliminary data.</text>
</comment>
<feature type="domain" description="ABC transporter" evidence="11">
    <location>
        <begin position="6"/>
        <end position="242"/>
    </location>
</feature>
<feature type="domain" description="ABC transporter" evidence="11">
    <location>
        <begin position="252"/>
        <end position="496"/>
    </location>
</feature>
<keyword evidence="8 12" id="KW-0067">ATP-binding</keyword>
<evidence type="ECO:0000313" key="12">
    <source>
        <dbReference type="EMBL" id="OYD07108.1"/>
    </source>
</evidence>
<evidence type="ECO:0000256" key="5">
    <source>
        <dbReference type="ARBA" id="ARBA00022597"/>
    </source>
</evidence>
<evidence type="ECO:0000256" key="4">
    <source>
        <dbReference type="ARBA" id="ARBA00022475"/>
    </source>
</evidence>
<evidence type="ECO:0000256" key="10">
    <source>
        <dbReference type="ARBA" id="ARBA00023136"/>
    </source>
</evidence>
<keyword evidence="6" id="KW-0677">Repeat</keyword>
<evidence type="ECO:0000256" key="1">
    <source>
        <dbReference type="ARBA" id="ARBA00004202"/>
    </source>
</evidence>
<dbReference type="GO" id="GO:0016887">
    <property type="term" value="F:ATP hydrolysis activity"/>
    <property type="evidence" value="ECO:0007669"/>
    <property type="project" value="InterPro"/>
</dbReference>
<keyword evidence="13" id="KW-1185">Reference proteome</keyword>
<organism evidence="12 13">
    <name type="scientific">Paludifilum halophilum</name>
    <dbReference type="NCBI Taxonomy" id="1642702"/>
    <lineage>
        <taxon>Bacteria</taxon>
        <taxon>Bacillati</taxon>
        <taxon>Bacillota</taxon>
        <taxon>Bacilli</taxon>
        <taxon>Bacillales</taxon>
        <taxon>Thermoactinomycetaceae</taxon>
        <taxon>Paludifilum</taxon>
    </lineage>
</organism>
<keyword evidence="5" id="KW-0762">Sugar transport</keyword>
<dbReference type="GO" id="GO:0005524">
    <property type="term" value="F:ATP binding"/>
    <property type="evidence" value="ECO:0007669"/>
    <property type="project" value="UniProtKB-KW"/>
</dbReference>
<dbReference type="CDD" id="cd03216">
    <property type="entry name" value="ABC_Carb_Monos_I"/>
    <property type="match status" value="1"/>
</dbReference>
<dbReference type="FunFam" id="3.40.50.300:FF:000127">
    <property type="entry name" value="Ribose import ATP-binding protein RbsA"/>
    <property type="match status" value="1"/>
</dbReference>
<dbReference type="OrthoDB" id="9771863at2"/>
<dbReference type="GO" id="GO:0005886">
    <property type="term" value="C:plasma membrane"/>
    <property type="evidence" value="ECO:0007669"/>
    <property type="project" value="UniProtKB-SubCell"/>
</dbReference>
<dbReference type="Proteomes" id="UP000215459">
    <property type="component" value="Unassembled WGS sequence"/>
</dbReference>
<evidence type="ECO:0000256" key="3">
    <source>
        <dbReference type="ARBA" id="ARBA00022448"/>
    </source>
</evidence>
<evidence type="ECO:0000256" key="9">
    <source>
        <dbReference type="ARBA" id="ARBA00022967"/>
    </source>
</evidence>
<accession>A0A235B476</accession>
<dbReference type="EMBL" id="NOWF01000007">
    <property type="protein sequence ID" value="OYD07108.1"/>
    <property type="molecule type" value="Genomic_DNA"/>
</dbReference>
<comment type="subcellular location">
    <subcellularLocation>
        <location evidence="2">Cell inner membrane</location>
    </subcellularLocation>
    <subcellularLocation>
        <location evidence="1">Cell membrane</location>
        <topology evidence="1">Peripheral membrane protein</topology>
    </subcellularLocation>
</comment>
<dbReference type="PANTHER" id="PTHR43790">
    <property type="entry name" value="CARBOHYDRATE TRANSPORT ATP-BINDING PROTEIN MG119-RELATED"/>
    <property type="match status" value="1"/>
</dbReference>
<protein>
    <submittedName>
        <fullName evidence="12">D-xylose ABC transporter ATP-binding protein</fullName>
    </submittedName>
</protein>
<evidence type="ECO:0000256" key="8">
    <source>
        <dbReference type="ARBA" id="ARBA00022840"/>
    </source>
</evidence>
<evidence type="ECO:0000256" key="6">
    <source>
        <dbReference type="ARBA" id="ARBA00022737"/>
    </source>
</evidence>
<dbReference type="InterPro" id="IPR017871">
    <property type="entry name" value="ABC_transporter-like_CS"/>
</dbReference>
<dbReference type="GO" id="GO:0015749">
    <property type="term" value="P:monosaccharide transmembrane transport"/>
    <property type="evidence" value="ECO:0007669"/>
    <property type="project" value="UniProtKB-ARBA"/>
</dbReference>
<dbReference type="InterPro" id="IPR003593">
    <property type="entry name" value="AAA+_ATPase"/>
</dbReference>
<dbReference type="FunFam" id="3.40.50.300:FF:000126">
    <property type="entry name" value="Galactose/methyl galactoside import ATP-binding protein MglA"/>
    <property type="match status" value="1"/>
</dbReference>